<feature type="chain" id="PRO_5011741683" evidence="1">
    <location>
        <begin position="20"/>
        <end position="132"/>
    </location>
</feature>
<accession>A0A1G9B5K9</accession>
<proteinExistence type="predicted"/>
<dbReference type="AlphaFoldDB" id="A0A1G9B5K9"/>
<evidence type="ECO:0000313" key="3">
    <source>
        <dbReference type="Proteomes" id="UP000198694"/>
    </source>
</evidence>
<keyword evidence="1" id="KW-0732">Signal</keyword>
<keyword evidence="3" id="KW-1185">Reference proteome</keyword>
<reference evidence="2 3" key="1">
    <citation type="submission" date="2016-10" db="EMBL/GenBank/DDBJ databases">
        <authorList>
            <person name="de Groot N.N."/>
        </authorList>
    </citation>
    <scope>NUCLEOTIDE SEQUENCE [LARGE SCALE GENOMIC DNA]</scope>
    <source>
        <strain evidence="2 3">CGMCC 1.6502</strain>
    </source>
</reference>
<protein>
    <submittedName>
        <fullName evidence="2">Uncharacterized protein</fullName>
    </submittedName>
</protein>
<dbReference type="OrthoDB" id="1909991at2"/>
<evidence type="ECO:0000256" key="1">
    <source>
        <dbReference type="SAM" id="SignalP"/>
    </source>
</evidence>
<feature type="signal peptide" evidence="1">
    <location>
        <begin position="1"/>
        <end position="19"/>
    </location>
</feature>
<dbReference type="EMBL" id="FNFL01000005">
    <property type="protein sequence ID" value="SDK34811.1"/>
    <property type="molecule type" value="Genomic_DNA"/>
</dbReference>
<sequence length="132" mass="14951">MKIRLLSLLLLSFVLTACATTKSEEDPPNSDGLHNQAYPNVEQILSKNENVDIFQWNKRIYQTNVDSIENSELSKQELLGTIESVYQEGVDFADRMATKLPEGTKIYATDQTGILIAEYDGETKRYLAMIED</sequence>
<organism evidence="2 3">
    <name type="scientific">Sediminibacillus albus</name>
    <dbReference type="NCBI Taxonomy" id="407036"/>
    <lineage>
        <taxon>Bacteria</taxon>
        <taxon>Bacillati</taxon>
        <taxon>Bacillota</taxon>
        <taxon>Bacilli</taxon>
        <taxon>Bacillales</taxon>
        <taxon>Bacillaceae</taxon>
        <taxon>Sediminibacillus</taxon>
    </lineage>
</organism>
<dbReference type="Proteomes" id="UP000198694">
    <property type="component" value="Unassembled WGS sequence"/>
</dbReference>
<name>A0A1G9B5K9_9BACI</name>
<dbReference type="PROSITE" id="PS51257">
    <property type="entry name" value="PROKAR_LIPOPROTEIN"/>
    <property type="match status" value="1"/>
</dbReference>
<gene>
    <name evidence="2" type="ORF">SAMN05216243_2826</name>
</gene>
<dbReference type="RefSeq" id="WP_093215449.1">
    <property type="nucleotide sequence ID" value="NZ_FNFL01000005.1"/>
</dbReference>
<evidence type="ECO:0000313" key="2">
    <source>
        <dbReference type="EMBL" id="SDK34811.1"/>
    </source>
</evidence>